<evidence type="ECO:0000259" key="8">
    <source>
        <dbReference type="PROSITE" id="PS51054"/>
    </source>
</evidence>
<dbReference type="SUPFAM" id="SSF47459">
    <property type="entry name" value="HLH, helix-loop-helix DNA-binding domain"/>
    <property type="match status" value="1"/>
</dbReference>
<feature type="region of interest" description="Disordered" evidence="6">
    <location>
        <begin position="254"/>
        <end position="288"/>
    </location>
</feature>
<feature type="domain" description="Orange" evidence="8">
    <location>
        <begin position="104"/>
        <end position="139"/>
    </location>
</feature>
<dbReference type="InterPro" id="IPR011598">
    <property type="entry name" value="bHLH_dom"/>
</dbReference>
<feature type="region of interest" description="Disordered" evidence="6">
    <location>
        <begin position="67"/>
        <end position="93"/>
    </location>
</feature>
<feature type="region of interest" description="Disordered" evidence="6">
    <location>
        <begin position="128"/>
        <end position="169"/>
    </location>
</feature>
<feature type="compositionally biased region" description="Low complexity" evidence="6">
    <location>
        <begin position="339"/>
        <end position="360"/>
    </location>
</feature>
<dbReference type="SUPFAM" id="SSF158457">
    <property type="entry name" value="Orange domain-like"/>
    <property type="match status" value="1"/>
</dbReference>
<comment type="subcellular location">
    <subcellularLocation>
        <location evidence="1">Nucleus</location>
    </subcellularLocation>
</comment>
<evidence type="ECO:0000256" key="2">
    <source>
        <dbReference type="ARBA" id="ARBA00023015"/>
    </source>
</evidence>
<feature type="domain" description="BHLH" evidence="7">
    <location>
        <begin position="7"/>
        <end position="64"/>
    </location>
</feature>
<dbReference type="PANTHER" id="PTHR10985">
    <property type="entry name" value="BASIC HELIX-LOOP-HELIX TRANSCRIPTION FACTOR, HES-RELATED"/>
    <property type="match status" value="1"/>
</dbReference>
<dbReference type="Proteomes" id="UP000792457">
    <property type="component" value="Unassembled WGS sequence"/>
</dbReference>
<dbReference type="GO" id="GO:0005634">
    <property type="term" value="C:nucleus"/>
    <property type="evidence" value="ECO:0007669"/>
    <property type="project" value="UniProtKB-SubCell"/>
</dbReference>
<evidence type="ECO:0000256" key="4">
    <source>
        <dbReference type="ARBA" id="ARBA00023163"/>
    </source>
</evidence>
<dbReference type="InterPro" id="IPR003650">
    <property type="entry name" value="Orange_dom"/>
</dbReference>
<evidence type="ECO:0000256" key="6">
    <source>
        <dbReference type="SAM" id="MobiDB-lite"/>
    </source>
</evidence>
<dbReference type="GO" id="GO:0046983">
    <property type="term" value="F:protein dimerization activity"/>
    <property type="evidence" value="ECO:0007669"/>
    <property type="project" value="InterPro"/>
</dbReference>
<dbReference type="InterPro" id="IPR050370">
    <property type="entry name" value="HES_HEY"/>
</dbReference>
<feature type="compositionally biased region" description="Basic and acidic residues" evidence="6">
    <location>
        <begin position="481"/>
        <end position="492"/>
    </location>
</feature>
<feature type="compositionally biased region" description="Acidic residues" evidence="6">
    <location>
        <begin position="148"/>
        <end position="160"/>
    </location>
</feature>
<dbReference type="Pfam" id="PF00010">
    <property type="entry name" value="HLH"/>
    <property type="match status" value="1"/>
</dbReference>
<dbReference type="CDD" id="cd11410">
    <property type="entry name" value="bHLH_O_HES"/>
    <property type="match status" value="1"/>
</dbReference>
<feature type="region of interest" description="Disordered" evidence="6">
    <location>
        <begin position="339"/>
        <end position="408"/>
    </location>
</feature>
<reference evidence="9" key="2">
    <citation type="submission" date="2017-10" db="EMBL/GenBank/DDBJ databases">
        <title>Ladona fulva Genome sequencing and assembly.</title>
        <authorList>
            <person name="Murali S."/>
            <person name="Richards S."/>
            <person name="Bandaranaike D."/>
            <person name="Bellair M."/>
            <person name="Blankenburg K."/>
            <person name="Chao H."/>
            <person name="Dinh H."/>
            <person name="Doddapaneni H."/>
            <person name="Dugan-Rocha S."/>
            <person name="Elkadiri S."/>
            <person name="Gnanaolivu R."/>
            <person name="Hernandez B."/>
            <person name="Skinner E."/>
            <person name="Javaid M."/>
            <person name="Lee S."/>
            <person name="Li M."/>
            <person name="Ming W."/>
            <person name="Munidasa M."/>
            <person name="Muniz J."/>
            <person name="Nguyen L."/>
            <person name="Hughes D."/>
            <person name="Osuji N."/>
            <person name="Pu L.-L."/>
            <person name="Puazo M."/>
            <person name="Qu C."/>
            <person name="Quiroz J."/>
            <person name="Raj R."/>
            <person name="Weissenberger G."/>
            <person name="Xin Y."/>
            <person name="Zou X."/>
            <person name="Han Y."/>
            <person name="Worley K."/>
            <person name="Muzny D."/>
            <person name="Gibbs R."/>
        </authorList>
    </citation>
    <scope>NUCLEOTIDE SEQUENCE</scope>
    <source>
        <strain evidence="9">Sampled in the wild</strain>
    </source>
</reference>
<keyword evidence="3" id="KW-0238">DNA-binding</keyword>
<evidence type="ECO:0000313" key="10">
    <source>
        <dbReference type="Proteomes" id="UP000792457"/>
    </source>
</evidence>
<comment type="caution">
    <text evidence="9">The sequence shown here is derived from an EMBL/GenBank/DDBJ whole genome shotgun (WGS) entry which is preliminary data.</text>
</comment>
<feature type="compositionally biased region" description="Low complexity" evidence="6">
    <location>
        <begin position="207"/>
        <end position="216"/>
    </location>
</feature>
<dbReference type="InterPro" id="IPR036638">
    <property type="entry name" value="HLH_DNA-bd_sf"/>
</dbReference>
<dbReference type="PROSITE" id="PS51054">
    <property type="entry name" value="ORANGE"/>
    <property type="match status" value="1"/>
</dbReference>
<protein>
    <submittedName>
        <fullName evidence="9">Uncharacterized protein</fullName>
    </submittedName>
</protein>
<feature type="compositionally biased region" description="Low complexity" evidence="6">
    <location>
        <begin position="262"/>
        <end position="281"/>
    </location>
</feature>
<sequence length="492" mass="52297">MIPIGVVRTANKPLMEKRRRARINQSLAVLKTLILDSARLENTKHSKLEKADILELTVRHLQRQRSLAVAPVSGDAPPSSPPTGAPAPEQQESPAATAALLARYRAGFSECAREVARFLDSFCVQRPRPRPRARRCPARRGKTGEGSSQEDEEAEEEATGESDPRNGQDAYYQLSSLKHRLLGHLNACVADLDSARGMPAPPPQKPQPARTPQAPARDARRPPGTGFPGDENNNKATAEMMMALMMSGARPPFPGASPPVCTPSSTSSSLSPAPSPYSASPSPVPGTAQGTLLPPAAAAAAAAASSLMSVLQLIPSRLPDGQVVFLLPSHYVHLAAAAAGGRSPGEPSSSSSPPLVGAGALPTPCSSAAGSPDGSWVEGAVRVKEEAMEEEEVGAENVVEEPHFDEEPLDCSRKKVKEERVEMEEEMEGEARMVESGRGMAKVEEMRVEAVGGESGSGRAVREEEREDDLEEGDEAAEEPTTDKDGCVWRPW</sequence>
<feature type="compositionally biased region" description="Acidic residues" evidence="6">
    <location>
        <begin position="465"/>
        <end position="480"/>
    </location>
</feature>
<proteinExistence type="predicted"/>
<evidence type="ECO:0000256" key="3">
    <source>
        <dbReference type="ARBA" id="ARBA00023125"/>
    </source>
</evidence>
<keyword evidence="10" id="KW-1185">Reference proteome</keyword>
<dbReference type="PROSITE" id="PS50888">
    <property type="entry name" value="BHLH"/>
    <property type="match status" value="1"/>
</dbReference>
<evidence type="ECO:0000256" key="1">
    <source>
        <dbReference type="ARBA" id="ARBA00004123"/>
    </source>
</evidence>
<dbReference type="GO" id="GO:0006355">
    <property type="term" value="P:regulation of DNA-templated transcription"/>
    <property type="evidence" value="ECO:0007669"/>
    <property type="project" value="InterPro"/>
</dbReference>
<evidence type="ECO:0000313" key="9">
    <source>
        <dbReference type="EMBL" id="KAG8231198.1"/>
    </source>
</evidence>
<dbReference type="AlphaFoldDB" id="A0A8K0P3P8"/>
<dbReference type="Pfam" id="PF07527">
    <property type="entry name" value="Hairy_orange"/>
    <property type="match status" value="1"/>
</dbReference>
<reference evidence="9" key="1">
    <citation type="submission" date="2013-04" db="EMBL/GenBank/DDBJ databases">
        <authorList>
            <person name="Qu J."/>
            <person name="Murali S.C."/>
            <person name="Bandaranaike D."/>
            <person name="Bellair M."/>
            <person name="Blankenburg K."/>
            <person name="Chao H."/>
            <person name="Dinh H."/>
            <person name="Doddapaneni H."/>
            <person name="Downs B."/>
            <person name="Dugan-Rocha S."/>
            <person name="Elkadiri S."/>
            <person name="Gnanaolivu R.D."/>
            <person name="Hernandez B."/>
            <person name="Javaid M."/>
            <person name="Jayaseelan J.C."/>
            <person name="Lee S."/>
            <person name="Li M."/>
            <person name="Ming W."/>
            <person name="Munidasa M."/>
            <person name="Muniz J."/>
            <person name="Nguyen L."/>
            <person name="Ongeri F."/>
            <person name="Osuji N."/>
            <person name="Pu L.-L."/>
            <person name="Puazo M."/>
            <person name="Qu C."/>
            <person name="Quiroz J."/>
            <person name="Raj R."/>
            <person name="Weissenberger G."/>
            <person name="Xin Y."/>
            <person name="Zou X."/>
            <person name="Han Y."/>
            <person name="Richards S."/>
            <person name="Worley K."/>
            <person name="Muzny D."/>
            <person name="Gibbs R."/>
        </authorList>
    </citation>
    <scope>NUCLEOTIDE SEQUENCE</scope>
    <source>
        <strain evidence="9">Sampled in the wild</strain>
    </source>
</reference>
<evidence type="ECO:0000259" key="7">
    <source>
        <dbReference type="PROSITE" id="PS50888"/>
    </source>
</evidence>
<gene>
    <name evidence="9" type="ORF">J437_LFUL011312</name>
</gene>
<name>A0A8K0P3P8_LADFU</name>
<keyword evidence="4" id="KW-0804">Transcription</keyword>
<dbReference type="Gene3D" id="4.10.280.10">
    <property type="entry name" value="Helix-loop-helix DNA-binding domain"/>
    <property type="match status" value="1"/>
</dbReference>
<feature type="region of interest" description="Disordered" evidence="6">
    <location>
        <begin position="448"/>
        <end position="492"/>
    </location>
</feature>
<feature type="region of interest" description="Disordered" evidence="6">
    <location>
        <begin position="193"/>
        <end position="234"/>
    </location>
</feature>
<feature type="compositionally biased region" description="Basic residues" evidence="6">
    <location>
        <begin position="128"/>
        <end position="141"/>
    </location>
</feature>
<dbReference type="SMART" id="SM00353">
    <property type="entry name" value="HLH"/>
    <property type="match status" value="1"/>
</dbReference>
<dbReference type="OrthoDB" id="6085656at2759"/>
<dbReference type="EMBL" id="KZ308542">
    <property type="protein sequence ID" value="KAG8231198.1"/>
    <property type="molecule type" value="Genomic_DNA"/>
</dbReference>
<evidence type="ECO:0000256" key="5">
    <source>
        <dbReference type="ARBA" id="ARBA00023242"/>
    </source>
</evidence>
<dbReference type="GO" id="GO:1990837">
    <property type="term" value="F:sequence-specific double-stranded DNA binding"/>
    <property type="evidence" value="ECO:0007669"/>
    <property type="project" value="UniProtKB-ARBA"/>
</dbReference>
<accession>A0A8K0P3P8</accession>
<dbReference type="FunFam" id="4.10.280.10:FF:000009">
    <property type="entry name" value="Transcription factor HES-1"/>
    <property type="match status" value="1"/>
</dbReference>
<keyword evidence="2" id="KW-0805">Transcription regulation</keyword>
<organism evidence="9 10">
    <name type="scientific">Ladona fulva</name>
    <name type="common">Scarce chaser dragonfly</name>
    <name type="synonym">Libellula fulva</name>
    <dbReference type="NCBI Taxonomy" id="123851"/>
    <lineage>
        <taxon>Eukaryota</taxon>
        <taxon>Metazoa</taxon>
        <taxon>Ecdysozoa</taxon>
        <taxon>Arthropoda</taxon>
        <taxon>Hexapoda</taxon>
        <taxon>Insecta</taxon>
        <taxon>Pterygota</taxon>
        <taxon>Palaeoptera</taxon>
        <taxon>Odonata</taxon>
        <taxon>Epiprocta</taxon>
        <taxon>Anisoptera</taxon>
        <taxon>Libelluloidea</taxon>
        <taxon>Libellulidae</taxon>
        <taxon>Ladona</taxon>
    </lineage>
</organism>
<keyword evidence="5" id="KW-0539">Nucleus</keyword>